<protein>
    <recommendedName>
        <fullName evidence="3">IS30 family transposase</fullName>
    </recommendedName>
</protein>
<evidence type="ECO:0008006" key="3">
    <source>
        <dbReference type="Google" id="ProtNLM"/>
    </source>
</evidence>
<sequence length="171" mass="20247">MLETYFKQNLKVSDMCKRLKHAKQTVYNVINAFKEGLTVIDFYQHYKRNKSRCGRKKISLPKDQTSYIQEKVNHGWSSDAILGRKEKHVNCSLKTLYRTFQRGTFPTEKLAIKGKCKPNYYKEVDFNKINDEEMIKITRKLNQIPRKSLNYLTPEEKFLSLIEDEKLSSLI</sequence>
<organism evidence="1 2">
    <name type="scientific">Staphylococcus pettenkoferi</name>
    <dbReference type="NCBI Taxonomy" id="170573"/>
    <lineage>
        <taxon>Bacteria</taxon>
        <taxon>Bacillati</taxon>
        <taxon>Bacillota</taxon>
        <taxon>Bacilli</taxon>
        <taxon>Bacillales</taxon>
        <taxon>Staphylococcaceae</taxon>
        <taxon>Staphylococcus</taxon>
    </lineage>
</organism>
<proteinExistence type="predicted"/>
<dbReference type="AlphaFoldDB" id="A0A2N6QLU4"/>
<name>A0A2N6QLU4_9STAP</name>
<reference evidence="1 2" key="1">
    <citation type="submission" date="2017-09" db="EMBL/GenBank/DDBJ databases">
        <title>Bacterial strain isolated from the female urinary microbiota.</title>
        <authorList>
            <person name="Thomas-White K."/>
            <person name="Kumar N."/>
            <person name="Forster S."/>
            <person name="Putonti C."/>
            <person name="Lawley T."/>
            <person name="Wolfe A.J."/>
        </authorList>
    </citation>
    <scope>NUCLEOTIDE SEQUENCE [LARGE SCALE GENOMIC DNA]</scope>
    <source>
        <strain evidence="1 2">UMB0834</strain>
    </source>
</reference>
<dbReference type="Proteomes" id="UP000235748">
    <property type="component" value="Unassembled WGS sequence"/>
</dbReference>
<dbReference type="EMBL" id="PNGG01000001">
    <property type="protein sequence ID" value="PMC20622.1"/>
    <property type="molecule type" value="Genomic_DNA"/>
</dbReference>
<evidence type="ECO:0000313" key="2">
    <source>
        <dbReference type="Proteomes" id="UP000235748"/>
    </source>
</evidence>
<accession>A0A2N6QLU4</accession>
<evidence type="ECO:0000313" key="1">
    <source>
        <dbReference type="EMBL" id="PMC20622.1"/>
    </source>
</evidence>
<comment type="caution">
    <text evidence="1">The sequence shown here is derived from an EMBL/GenBank/DDBJ whole genome shotgun (WGS) entry which is preliminary data.</text>
</comment>
<gene>
    <name evidence="1" type="ORF">CJ235_02800</name>
</gene>